<evidence type="ECO:0000256" key="2">
    <source>
        <dbReference type="SAM" id="Phobius"/>
    </source>
</evidence>
<feature type="transmembrane region" description="Helical" evidence="2">
    <location>
        <begin position="12"/>
        <end position="31"/>
    </location>
</feature>
<dbReference type="PANTHER" id="PTHR35792">
    <property type="entry name" value="GENERAL STRESS PROTEIN"/>
    <property type="match status" value="1"/>
</dbReference>
<keyword evidence="2" id="KW-0812">Transmembrane</keyword>
<protein>
    <submittedName>
        <fullName evidence="3">YtxH domain-containing protein</fullName>
    </submittedName>
</protein>
<keyword evidence="2" id="KW-0472">Membrane</keyword>
<keyword evidence="2" id="KW-1133">Transmembrane helix</keyword>
<evidence type="ECO:0000313" key="3">
    <source>
        <dbReference type="EMBL" id="MDF1610677.1"/>
    </source>
</evidence>
<evidence type="ECO:0000313" key="4">
    <source>
        <dbReference type="Proteomes" id="UP001221302"/>
    </source>
</evidence>
<dbReference type="Pfam" id="PF12732">
    <property type="entry name" value="YtxH"/>
    <property type="match status" value="1"/>
</dbReference>
<evidence type="ECO:0000256" key="1">
    <source>
        <dbReference type="SAM" id="Coils"/>
    </source>
</evidence>
<gene>
    <name evidence="3" type="ORF">P0M35_00815</name>
</gene>
<dbReference type="AlphaFoldDB" id="A0AAE3NXR6"/>
<comment type="caution">
    <text evidence="3">The sequence shown here is derived from an EMBL/GenBank/DDBJ whole genome shotgun (WGS) entry which is preliminary data.</text>
</comment>
<dbReference type="Proteomes" id="UP001221302">
    <property type="component" value="Unassembled WGS sequence"/>
</dbReference>
<keyword evidence="4" id="KW-1185">Reference proteome</keyword>
<name>A0AAE3NXR6_9BACT</name>
<dbReference type="RefSeq" id="WP_321534442.1">
    <property type="nucleotide sequence ID" value="NZ_JARGDL010000001.1"/>
</dbReference>
<dbReference type="EMBL" id="JARGDL010000001">
    <property type="protein sequence ID" value="MDF1610677.1"/>
    <property type="molecule type" value="Genomic_DNA"/>
</dbReference>
<feature type="coiled-coil region" evidence="1">
    <location>
        <begin position="50"/>
        <end position="99"/>
    </location>
</feature>
<dbReference type="InterPro" id="IPR052928">
    <property type="entry name" value="Desiccation-related_membrane"/>
</dbReference>
<sequence>MAREENNFGKGLLIGFLTGAAVGSIIALLFAPKSGKELRADIKNKSQEFIEDADTYLANAKDKATELINEGKKKSERLVAEAKVKVDSLLDEAEKILSDAKDKAGNFAQTSKEKIERESERLKSAVKAGVDAYKSEKES</sequence>
<dbReference type="Gene3D" id="1.20.120.20">
    <property type="entry name" value="Apolipoprotein"/>
    <property type="match status" value="1"/>
</dbReference>
<dbReference type="PANTHER" id="PTHR35792:SF2">
    <property type="entry name" value="GENERAL STRESS PROTEIN"/>
    <property type="match status" value="1"/>
</dbReference>
<dbReference type="InterPro" id="IPR024623">
    <property type="entry name" value="YtxH"/>
</dbReference>
<organism evidence="3 4">
    <name type="scientific">Stygiobacter electus</name>
    <dbReference type="NCBI Taxonomy" id="3032292"/>
    <lineage>
        <taxon>Bacteria</taxon>
        <taxon>Pseudomonadati</taxon>
        <taxon>Ignavibacteriota</taxon>
        <taxon>Ignavibacteria</taxon>
        <taxon>Ignavibacteriales</taxon>
        <taxon>Melioribacteraceae</taxon>
        <taxon>Stygiobacter</taxon>
    </lineage>
</organism>
<keyword evidence="1" id="KW-0175">Coiled coil</keyword>
<accession>A0AAE3NXR6</accession>
<proteinExistence type="predicted"/>
<reference evidence="3" key="1">
    <citation type="submission" date="2023-03" db="EMBL/GenBank/DDBJ databases">
        <title>Stygiobacter electus gen. nov., sp. nov., facultatively anaerobic thermotolerant bacterium of the class Ignavibacteria from a well of Yessentuki mineral water deposit.</title>
        <authorList>
            <person name="Podosokorskaya O.A."/>
            <person name="Elcheninov A.G."/>
            <person name="Petrova N.F."/>
            <person name="Zavarzina D.G."/>
            <person name="Kublanov I.V."/>
            <person name="Merkel A.Y."/>
        </authorList>
    </citation>
    <scope>NUCLEOTIDE SEQUENCE</scope>
    <source>
        <strain evidence="3">09-Me</strain>
    </source>
</reference>